<dbReference type="RefSeq" id="WP_122015584.1">
    <property type="nucleotide sequence ID" value="NZ_CP033169.1"/>
</dbReference>
<dbReference type="Proteomes" id="UP000280960">
    <property type="component" value="Chromosome"/>
</dbReference>
<gene>
    <name evidence="1" type="ORF">D2962_16225</name>
</gene>
<proteinExistence type="predicted"/>
<dbReference type="EMBL" id="CP033169">
    <property type="protein sequence ID" value="AYO31942.1"/>
    <property type="molecule type" value="Genomic_DNA"/>
</dbReference>
<reference evidence="1 2" key="1">
    <citation type="submission" date="2018-10" db="EMBL/GenBank/DDBJ databases">
        <authorList>
            <person name="Zhang X."/>
        </authorList>
    </citation>
    <scope>NUCLEOTIDE SEQUENCE [LARGE SCALE GENOMIC DNA]</scope>
    <source>
        <strain evidence="1 2">SK-G1</strain>
    </source>
</reference>
<dbReference type="KEGG" id="bacg:D2962_16225"/>
<evidence type="ECO:0000313" key="2">
    <source>
        <dbReference type="Proteomes" id="UP000280960"/>
    </source>
</evidence>
<name>A0A3G2R8X4_9FIRM</name>
<organism evidence="1 2">
    <name type="scientific">Biomaibacter acetigenes</name>
    <dbReference type="NCBI Taxonomy" id="2316383"/>
    <lineage>
        <taxon>Bacteria</taxon>
        <taxon>Bacillati</taxon>
        <taxon>Bacillota</taxon>
        <taxon>Clostridia</taxon>
        <taxon>Thermosediminibacterales</taxon>
        <taxon>Tepidanaerobacteraceae</taxon>
        <taxon>Biomaibacter</taxon>
    </lineage>
</organism>
<protein>
    <submittedName>
        <fullName evidence="1">Uncharacterized protein</fullName>
    </submittedName>
</protein>
<evidence type="ECO:0000313" key="1">
    <source>
        <dbReference type="EMBL" id="AYO31942.1"/>
    </source>
</evidence>
<dbReference type="AlphaFoldDB" id="A0A3G2R8X4"/>
<keyword evidence="2" id="KW-1185">Reference proteome</keyword>
<accession>A0A3G2R8X4</accession>
<sequence>MNSDFVEKQIEQVERSVRIYLKRKEKKGTNFKTKPEVLSGLMTLSYFGILFKSLLKGDTWNFKSEEKEINEMVDFFLKEFIN</sequence>